<accession>A0A1Z1D965</accession>
<dbReference type="Proteomes" id="UP000224660">
    <property type="component" value="Segment"/>
</dbReference>
<protein>
    <submittedName>
        <fullName evidence="1">Uncharacterized protein</fullName>
    </submittedName>
</protein>
<evidence type="ECO:0000313" key="1">
    <source>
        <dbReference type="EMBL" id="APZ82295.1"/>
    </source>
</evidence>
<proteinExistence type="predicted"/>
<gene>
    <name evidence="1" type="ORF">Goe2_c05500</name>
</gene>
<name>A0A1Z1D965_9CAUD</name>
<sequence length="120" mass="13695">MEWVTAKYNKEVIDSKVYLTTLEFVEKQGRYNIFRTNDGKYVVTFDDQKKLLSTIHDNAGSVFAISFLTSNCTFKEYLINEDEKAHTLGRVGVAVKAPEGVALEMYYEDVDSLLRVAPIE</sequence>
<organism evidence="1 2">
    <name type="scientific">Bacillus phage vB_BsuM-Goe2</name>
    <dbReference type="NCBI Taxonomy" id="1933062"/>
    <lineage>
        <taxon>Viruses</taxon>
        <taxon>Duplodnaviria</taxon>
        <taxon>Heunggongvirae</taxon>
        <taxon>Uroviricota</taxon>
        <taxon>Caudoviricetes</taxon>
        <taxon>Herelleviridae</taxon>
        <taxon>Spounavirinae</taxon>
        <taxon>Okubovirus</taxon>
        <taxon>Okubovirus camphawk</taxon>
    </lineage>
</organism>
<dbReference type="EMBL" id="KY368639">
    <property type="protein sequence ID" value="APZ82295.1"/>
    <property type="molecule type" value="Genomic_DNA"/>
</dbReference>
<evidence type="ECO:0000313" key="2">
    <source>
        <dbReference type="Proteomes" id="UP000224660"/>
    </source>
</evidence>
<reference evidence="1 2" key="1">
    <citation type="journal article" date="2017" name="Viruses">
        <title>Characterization of Bacillus subtilis Viruses vB_BsuM-Goe2 and vB_BsuM-Goe3.</title>
        <authorList>
            <person name="Willms I.M."/>
            <person name="Hoppert M."/>
            <person name="Hertel R."/>
        </authorList>
    </citation>
    <scope>NUCLEOTIDE SEQUENCE [LARGE SCALE GENOMIC DNA]</scope>
</reference>